<keyword evidence="9" id="KW-1185">Reference proteome</keyword>
<reference evidence="8 9" key="1">
    <citation type="submission" date="2013-04" db="EMBL/GenBank/DDBJ databases">
        <title>Oceanicola sp. 22II1-22F33 Genome Sequencing.</title>
        <authorList>
            <person name="Lai Q."/>
            <person name="Li G."/>
            <person name="Shao Z."/>
        </authorList>
    </citation>
    <scope>NUCLEOTIDE SEQUENCE [LARGE SCALE GENOMIC DNA]</scope>
    <source>
        <strain evidence="8 9">22II1-22F33</strain>
    </source>
</reference>
<feature type="binding site" evidence="6">
    <location>
        <position position="82"/>
    </location>
    <ligand>
        <name>S-adenosyl-L-methionine</name>
        <dbReference type="ChEBI" id="CHEBI:59789"/>
    </ligand>
</feature>
<name>A0A225NMS7_9RHOB</name>
<dbReference type="RefSeq" id="WP_088650186.1">
    <property type="nucleotide sequence ID" value="NZ_AQQR01000004.1"/>
</dbReference>
<comment type="caution">
    <text evidence="8">The sequence shown here is derived from an EMBL/GenBank/DDBJ whole genome shotgun (WGS) entry which is preliminary data.</text>
</comment>
<dbReference type="PROSITE" id="PS50123">
    <property type="entry name" value="CHER"/>
    <property type="match status" value="1"/>
</dbReference>
<dbReference type="Pfam" id="PF01739">
    <property type="entry name" value="CheR"/>
    <property type="match status" value="1"/>
</dbReference>
<feature type="binding site" evidence="6">
    <location>
        <begin position="225"/>
        <end position="226"/>
    </location>
    <ligand>
        <name>S-adenosyl-L-methionine</name>
        <dbReference type="ChEBI" id="CHEBI:59789"/>
    </ligand>
</feature>
<sequence length="283" mass="32115">MPELTAPGRRQQLREMIYRETGIKMPETKDNLLVSRLRRRFLEGGFRTFDDYLGHLFDSGALRDEWDLIIDQVTTNKTDFFREPRHFDILLRQAVPEALGRARPGATARFRLWSAAASTGAEAYTAAMVLADAALRDARLDWAILGTDISKNVLTQAERAIYPTEQLHPVPADLRTRYVMTGRGPTGVGQSRIVPELRRRTRFAELNLTDPPFPVAQNVDVIFLRNVLIYFDTDRQARVVSEVTNHLRPGGWLFVGHAESMIVEDPRLSQVAPAVFRKMEANA</sequence>
<dbReference type="PANTHER" id="PTHR24422:SF26">
    <property type="entry name" value="CHEMOTAXIS PROTEIN METHYLTRANSFERASE"/>
    <property type="match status" value="1"/>
</dbReference>
<dbReference type="InterPro" id="IPR022641">
    <property type="entry name" value="CheR_N"/>
</dbReference>
<dbReference type="Proteomes" id="UP000215377">
    <property type="component" value="Unassembled WGS sequence"/>
</dbReference>
<dbReference type="Pfam" id="PF03705">
    <property type="entry name" value="CheR_N"/>
    <property type="match status" value="1"/>
</dbReference>
<dbReference type="InterPro" id="IPR022642">
    <property type="entry name" value="CheR_C"/>
</dbReference>
<dbReference type="Gene3D" id="1.10.155.10">
    <property type="entry name" value="Chemotaxis receptor methyltransferase CheR, N-terminal domain"/>
    <property type="match status" value="1"/>
</dbReference>
<keyword evidence="3 5" id="KW-0808">Transferase</keyword>
<proteinExistence type="predicted"/>
<dbReference type="OrthoDB" id="9816309at2"/>
<dbReference type="InterPro" id="IPR029063">
    <property type="entry name" value="SAM-dependent_MTases_sf"/>
</dbReference>
<dbReference type="PIRSF" id="PIRSF000410">
    <property type="entry name" value="CheR"/>
    <property type="match status" value="1"/>
</dbReference>
<comment type="function">
    <text evidence="5">Methylation of the membrane-bound methyl-accepting chemotaxis proteins (MCP) to form gamma-glutamyl methyl ester residues in MCP.</text>
</comment>
<dbReference type="PRINTS" id="PR00996">
    <property type="entry name" value="CHERMTFRASE"/>
</dbReference>
<dbReference type="CDD" id="cd02440">
    <property type="entry name" value="AdoMet_MTases"/>
    <property type="match status" value="1"/>
</dbReference>
<dbReference type="InterPro" id="IPR036804">
    <property type="entry name" value="CheR_N_sf"/>
</dbReference>
<dbReference type="Gene3D" id="3.40.50.150">
    <property type="entry name" value="Vaccinia Virus protein VP39"/>
    <property type="match status" value="1"/>
</dbReference>
<accession>A0A225NMS7</accession>
<dbReference type="InterPro" id="IPR026024">
    <property type="entry name" value="Chemotaxis_MeTrfase_CheR"/>
</dbReference>
<dbReference type="PANTHER" id="PTHR24422">
    <property type="entry name" value="CHEMOTAXIS PROTEIN METHYLTRANSFERASE"/>
    <property type="match status" value="1"/>
</dbReference>
<evidence type="ECO:0000256" key="2">
    <source>
        <dbReference type="ARBA" id="ARBA00022603"/>
    </source>
</evidence>
<gene>
    <name evidence="8" type="ORF">ATO3_12425</name>
</gene>
<feature type="binding site" evidence="6">
    <location>
        <position position="76"/>
    </location>
    <ligand>
        <name>S-adenosyl-L-methionine</name>
        <dbReference type="ChEBI" id="CHEBI:59789"/>
    </ligand>
</feature>
<evidence type="ECO:0000259" key="7">
    <source>
        <dbReference type="PROSITE" id="PS50123"/>
    </source>
</evidence>
<dbReference type="GO" id="GO:0032259">
    <property type="term" value="P:methylation"/>
    <property type="evidence" value="ECO:0007669"/>
    <property type="project" value="UniProtKB-KW"/>
</dbReference>
<protein>
    <recommendedName>
        <fullName evidence="5">Chemotaxis protein methyltransferase</fullName>
        <ecNumber evidence="5">2.1.1.80</ecNumber>
    </recommendedName>
</protein>
<feature type="binding site" evidence="6">
    <location>
        <position position="122"/>
    </location>
    <ligand>
        <name>S-adenosyl-L-methionine</name>
        <dbReference type="ChEBI" id="CHEBI:59789"/>
    </ligand>
</feature>
<feature type="binding site" evidence="6">
    <location>
        <begin position="207"/>
        <end position="208"/>
    </location>
    <ligand>
        <name>S-adenosyl-L-methionine</name>
        <dbReference type="ChEBI" id="CHEBI:59789"/>
    </ligand>
</feature>
<dbReference type="InterPro" id="IPR000780">
    <property type="entry name" value="CheR_MeTrfase"/>
</dbReference>
<evidence type="ECO:0000256" key="6">
    <source>
        <dbReference type="PIRSR" id="PIRSR000410-1"/>
    </source>
</evidence>
<dbReference type="EMBL" id="AQQR01000004">
    <property type="protein sequence ID" value="OWU73469.1"/>
    <property type="molecule type" value="Genomic_DNA"/>
</dbReference>
<feature type="binding site" evidence="6">
    <location>
        <position position="78"/>
    </location>
    <ligand>
        <name>S-adenosyl-L-methionine</name>
        <dbReference type="ChEBI" id="CHEBI:59789"/>
    </ligand>
</feature>
<dbReference type="EC" id="2.1.1.80" evidence="5"/>
<evidence type="ECO:0000256" key="5">
    <source>
        <dbReference type="PIRNR" id="PIRNR000410"/>
    </source>
</evidence>
<keyword evidence="2 5" id="KW-0489">Methyltransferase</keyword>
<keyword evidence="4 5" id="KW-0949">S-adenosyl-L-methionine</keyword>
<evidence type="ECO:0000256" key="4">
    <source>
        <dbReference type="ARBA" id="ARBA00022691"/>
    </source>
</evidence>
<evidence type="ECO:0000313" key="8">
    <source>
        <dbReference type="EMBL" id="OWU73469.1"/>
    </source>
</evidence>
<evidence type="ECO:0000313" key="9">
    <source>
        <dbReference type="Proteomes" id="UP000215377"/>
    </source>
</evidence>
<feature type="domain" description="CheR-type methyltransferase" evidence="7">
    <location>
        <begin position="11"/>
        <end position="281"/>
    </location>
</feature>
<organism evidence="8 9">
    <name type="scientific">Marinibacterium profundimaris</name>
    <dbReference type="NCBI Taxonomy" id="1679460"/>
    <lineage>
        <taxon>Bacteria</taxon>
        <taxon>Pseudomonadati</taxon>
        <taxon>Pseudomonadota</taxon>
        <taxon>Alphaproteobacteria</taxon>
        <taxon>Rhodobacterales</taxon>
        <taxon>Paracoccaceae</taxon>
        <taxon>Marinibacterium</taxon>
    </lineage>
</organism>
<dbReference type="GO" id="GO:0008983">
    <property type="term" value="F:protein-glutamate O-methyltransferase activity"/>
    <property type="evidence" value="ECO:0007669"/>
    <property type="project" value="UniProtKB-EC"/>
</dbReference>
<comment type="catalytic activity">
    <reaction evidence="1 5">
        <text>L-glutamyl-[protein] + S-adenosyl-L-methionine = [protein]-L-glutamate 5-O-methyl ester + S-adenosyl-L-homocysteine</text>
        <dbReference type="Rhea" id="RHEA:24452"/>
        <dbReference type="Rhea" id="RHEA-COMP:10208"/>
        <dbReference type="Rhea" id="RHEA-COMP:10311"/>
        <dbReference type="ChEBI" id="CHEBI:29973"/>
        <dbReference type="ChEBI" id="CHEBI:57856"/>
        <dbReference type="ChEBI" id="CHEBI:59789"/>
        <dbReference type="ChEBI" id="CHEBI:82795"/>
        <dbReference type="EC" id="2.1.1.80"/>
    </reaction>
</comment>
<dbReference type="SUPFAM" id="SSF47757">
    <property type="entry name" value="Chemotaxis receptor methyltransferase CheR, N-terminal domain"/>
    <property type="match status" value="1"/>
</dbReference>
<dbReference type="SUPFAM" id="SSF53335">
    <property type="entry name" value="S-adenosyl-L-methionine-dependent methyltransferases"/>
    <property type="match status" value="1"/>
</dbReference>
<evidence type="ECO:0000256" key="1">
    <source>
        <dbReference type="ARBA" id="ARBA00001541"/>
    </source>
</evidence>
<dbReference type="AlphaFoldDB" id="A0A225NMS7"/>
<dbReference type="SMART" id="SM00138">
    <property type="entry name" value="MeTrc"/>
    <property type="match status" value="1"/>
</dbReference>
<feature type="binding site" evidence="6">
    <location>
        <position position="148"/>
    </location>
    <ligand>
        <name>S-adenosyl-L-methionine</name>
        <dbReference type="ChEBI" id="CHEBI:59789"/>
    </ligand>
</feature>
<evidence type="ECO:0000256" key="3">
    <source>
        <dbReference type="ARBA" id="ARBA00022679"/>
    </source>
</evidence>
<dbReference type="InterPro" id="IPR050903">
    <property type="entry name" value="Bact_Chemotaxis_MeTrfase"/>
</dbReference>